<dbReference type="RefSeq" id="WP_258856941.1">
    <property type="nucleotide sequence ID" value="NZ_JANUGV010000003.1"/>
</dbReference>
<evidence type="ECO:0000313" key="2">
    <source>
        <dbReference type="Proteomes" id="UP001205861"/>
    </source>
</evidence>
<proteinExistence type="predicted"/>
<accession>A0ABT2BL87</accession>
<evidence type="ECO:0000313" key="1">
    <source>
        <dbReference type="EMBL" id="MCS0609283.1"/>
    </source>
</evidence>
<dbReference type="EMBL" id="JANUGV010000003">
    <property type="protein sequence ID" value="MCS0609283.1"/>
    <property type="molecule type" value="Genomic_DNA"/>
</dbReference>
<reference evidence="1 2" key="1">
    <citation type="submission" date="2022-08" db="EMBL/GenBank/DDBJ databases">
        <title>Reclassification of Massilia species as members of the genera Telluria, Duganella, Pseudoduganella, Mokoshia gen. nov. and Zemynaea gen. nov. using orthogonal and non-orthogonal genome-based approaches.</title>
        <authorList>
            <person name="Bowman J.P."/>
        </authorList>
    </citation>
    <scope>NUCLEOTIDE SEQUENCE [LARGE SCALE GENOMIC DNA]</scope>
    <source>
        <strain evidence="1 2">JCM 31607</strain>
    </source>
</reference>
<dbReference type="Proteomes" id="UP001205861">
    <property type="component" value="Unassembled WGS sequence"/>
</dbReference>
<keyword evidence="2" id="KW-1185">Reference proteome</keyword>
<name>A0ABT2BL87_9BURK</name>
<sequence>MGYTFRGRLCGLICDDCQEGLAGVTVRLYRNQDLETVTARAAAQPKDTFALLPAAEAGQKAVALLAEAQADADGNFSFQLGEKENYKGEAFEIDVLVTDVPGHAGKPEREPLQFSITTLQPRWRQNQDGYVAVWDYCLPQRIWCYIRSLFGAWTICGRLTTCAEPHQPIGGATISAYDADWWQDDTLGTAVTDAAGRFRIDYTSAKFRVTPFSPLINIEWVGGPDVYFTAELGGMAILTETQLDGRKPGRQNAGPCLCVNLCSDQVRPGSVETTPHWQEVEVFDIHPFPSATGFSAEGYAGTAAESYVFGGAVRLRGNCPLRNAAELAHSVEYRFLIGEWGWPGGTEDPAALPIVPPATMVPVTQLLPTHVGYLFYTNALGMADSAPVIVGPADVGADGWIKVDGKAVVVDMRNGTNAIRYVETDKFLRTFDLFTLNTPAITSAHPLRMPGGLPLSQAGRALTNAEREPVRRYRLMFEVRDATSLATLATDTLGAIVLDNTPPVLALDLEELRTNACNPVSGENVHILYTIDHPHLRTFSLTIGNNGGLLHQPPELPTASFVPPPPLSNYLFRGGAGGPHTPGNDGGFKVVVKNDPHCAYRCALSYKTRHYLADTHAIDRLYCK</sequence>
<comment type="caution">
    <text evidence="1">The sequence shown here is derived from an EMBL/GenBank/DDBJ whole genome shotgun (WGS) entry which is preliminary data.</text>
</comment>
<gene>
    <name evidence="1" type="ORF">NX773_14020</name>
</gene>
<organism evidence="1 2">
    <name type="scientific">Massilia solisilvae</name>
    <dbReference type="NCBI Taxonomy" id="1811225"/>
    <lineage>
        <taxon>Bacteria</taxon>
        <taxon>Pseudomonadati</taxon>
        <taxon>Pseudomonadota</taxon>
        <taxon>Betaproteobacteria</taxon>
        <taxon>Burkholderiales</taxon>
        <taxon>Oxalobacteraceae</taxon>
        <taxon>Telluria group</taxon>
        <taxon>Massilia</taxon>
    </lineage>
</organism>
<protein>
    <submittedName>
        <fullName evidence="1">Transthyretin-like family protein</fullName>
    </submittedName>
</protein>